<dbReference type="Pfam" id="PF01602">
    <property type="entry name" value="Adaptin_N"/>
    <property type="match status" value="1"/>
</dbReference>
<dbReference type="SUPFAM" id="SSF48403">
    <property type="entry name" value="Ankyrin repeat"/>
    <property type="match status" value="1"/>
</dbReference>
<dbReference type="GO" id="GO:0006886">
    <property type="term" value="P:intracellular protein transport"/>
    <property type="evidence" value="ECO:0007669"/>
    <property type="project" value="InterPro"/>
</dbReference>
<dbReference type="Pfam" id="PF12796">
    <property type="entry name" value="Ank_2"/>
    <property type="match status" value="1"/>
</dbReference>
<dbReference type="SMART" id="SM00185">
    <property type="entry name" value="ARM"/>
    <property type="match status" value="4"/>
</dbReference>
<feature type="domain" description="TOG" evidence="5">
    <location>
        <begin position="635"/>
        <end position="853"/>
    </location>
</feature>
<comment type="caution">
    <text evidence="6">The sequence shown here is derived from an EMBL/GenBank/DDBJ whole genome shotgun (WGS) entry which is preliminary data.</text>
</comment>
<evidence type="ECO:0000313" key="6">
    <source>
        <dbReference type="EMBL" id="KAF7336280.1"/>
    </source>
</evidence>
<evidence type="ECO:0000259" key="5">
    <source>
        <dbReference type="SMART" id="SM01349"/>
    </source>
</evidence>
<protein>
    <submittedName>
        <fullName evidence="6">Multiple ankyrin repeats single kh domain</fullName>
    </submittedName>
</protein>
<keyword evidence="4" id="KW-1133">Transmembrane helix</keyword>
<dbReference type="GO" id="GO:0019888">
    <property type="term" value="F:protein phosphatase regulator activity"/>
    <property type="evidence" value="ECO:0007669"/>
    <property type="project" value="TreeGrafter"/>
</dbReference>
<feature type="repeat" description="HEAT" evidence="2">
    <location>
        <begin position="1047"/>
        <end position="1071"/>
    </location>
</feature>
<dbReference type="PROSITE" id="PS50077">
    <property type="entry name" value="HEAT_REPEAT"/>
    <property type="match status" value="8"/>
</dbReference>
<feature type="compositionally biased region" description="Basic and acidic residues" evidence="3">
    <location>
        <begin position="162"/>
        <end position="172"/>
    </location>
</feature>
<dbReference type="InterPro" id="IPR002553">
    <property type="entry name" value="Clathrin/coatomer_adapt-like_N"/>
</dbReference>
<dbReference type="InterPro" id="IPR021133">
    <property type="entry name" value="HEAT_type_2"/>
</dbReference>
<evidence type="ECO:0000256" key="2">
    <source>
        <dbReference type="PROSITE-ProRule" id="PRU00103"/>
    </source>
</evidence>
<feature type="repeat" description="HEAT" evidence="2">
    <location>
        <begin position="829"/>
        <end position="860"/>
    </location>
</feature>
<accession>A0A8H7CGA2</accession>
<dbReference type="PANTHER" id="PTHR10648">
    <property type="entry name" value="SERINE/THREONINE-PROTEIN PHOSPHATASE PP2A 65 KDA REGULATORY SUBUNIT"/>
    <property type="match status" value="1"/>
</dbReference>
<feature type="repeat" description="HEAT" evidence="2">
    <location>
        <begin position="796"/>
        <end position="829"/>
    </location>
</feature>
<evidence type="ECO:0000256" key="4">
    <source>
        <dbReference type="SAM" id="Phobius"/>
    </source>
</evidence>
<feature type="repeat" description="HEAT" evidence="2">
    <location>
        <begin position="901"/>
        <end position="938"/>
    </location>
</feature>
<dbReference type="Gene3D" id="1.25.40.20">
    <property type="entry name" value="Ankyrin repeat-containing domain"/>
    <property type="match status" value="1"/>
</dbReference>
<dbReference type="GO" id="GO:0030117">
    <property type="term" value="C:membrane coat"/>
    <property type="evidence" value="ECO:0007669"/>
    <property type="project" value="InterPro"/>
</dbReference>
<feature type="transmembrane region" description="Helical" evidence="4">
    <location>
        <begin position="392"/>
        <end position="410"/>
    </location>
</feature>
<dbReference type="PANTHER" id="PTHR10648:SF1">
    <property type="entry name" value="SERINE_THREONINE-PROTEIN PHOSPHATASE 4 REGULATORY SUBUNIT 1"/>
    <property type="match status" value="1"/>
</dbReference>
<evidence type="ECO:0000256" key="1">
    <source>
        <dbReference type="ARBA" id="ARBA00022737"/>
    </source>
</evidence>
<dbReference type="InterPro" id="IPR051023">
    <property type="entry name" value="PP2A_Regulatory_Subunit_A"/>
</dbReference>
<dbReference type="InterPro" id="IPR016024">
    <property type="entry name" value="ARM-type_fold"/>
</dbReference>
<feature type="repeat" description="HEAT" evidence="2">
    <location>
        <begin position="724"/>
        <end position="755"/>
    </location>
</feature>
<dbReference type="GO" id="GO:0016192">
    <property type="term" value="P:vesicle-mediated transport"/>
    <property type="evidence" value="ECO:0007669"/>
    <property type="project" value="InterPro"/>
</dbReference>
<keyword evidence="1" id="KW-0677">Repeat</keyword>
<feature type="region of interest" description="Disordered" evidence="3">
    <location>
        <begin position="150"/>
        <end position="178"/>
    </location>
</feature>
<organism evidence="6 7">
    <name type="scientific">Mycena venus</name>
    <dbReference type="NCBI Taxonomy" id="2733690"/>
    <lineage>
        <taxon>Eukaryota</taxon>
        <taxon>Fungi</taxon>
        <taxon>Dikarya</taxon>
        <taxon>Basidiomycota</taxon>
        <taxon>Agaricomycotina</taxon>
        <taxon>Agaricomycetes</taxon>
        <taxon>Agaricomycetidae</taxon>
        <taxon>Agaricales</taxon>
        <taxon>Marasmiineae</taxon>
        <taxon>Mycenaceae</taxon>
        <taxon>Mycena</taxon>
    </lineage>
</organism>
<evidence type="ECO:0000313" key="7">
    <source>
        <dbReference type="Proteomes" id="UP000620124"/>
    </source>
</evidence>
<dbReference type="InterPro" id="IPR036770">
    <property type="entry name" value="Ankyrin_rpt-contain_sf"/>
</dbReference>
<proteinExistence type="predicted"/>
<feature type="repeat" description="HEAT" evidence="2">
    <location>
        <begin position="1011"/>
        <end position="1042"/>
    </location>
</feature>
<feature type="repeat" description="HEAT" evidence="2">
    <location>
        <begin position="760"/>
        <end position="791"/>
    </location>
</feature>
<evidence type="ECO:0000256" key="3">
    <source>
        <dbReference type="SAM" id="MobiDB-lite"/>
    </source>
</evidence>
<feature type="transmembrane region" description="Helical" evidence="4">
    <location>
        <begin position="207"/>
        <end position="226"/>
    </location>
</feature>
<keyword evidence="7" id="KW-1185">Reference proteome</keyword>
<feature type="transmembrane region" description="Helical" evidence="4">
    <location>
        <begin position="55"/>
        <end position="76"/>
    </location>
</feature>
<feature type="transmembrane region" description="Helical" evidence="4">
    <location>
        <begin position="262"/>
        <end position="285"/>
    </location>
</feature>
<feature type="repeat" description="HEAT" evidence="2">
    <location>
        <begin position="688"/>
        <end position="724"/>
    </location>
</feature>
<dbReference type="EMBL" id="JACAZI010000023">
    <property type="protein sequence ID" value="KAF7336280.1"/>
    <property type="molecule type" value="Genomic_DNA"/>
</dbReference>
<reference evidence="6" key="1">
    <citation type="submission" date="2020-05" db="EMBL/GenBank/DDBJ databases">
        <title>Mycena genomes resolve the evolution of fungal bioluminescence.</title>
        <authorList>
            <person name="Tsai I.J."/>
        </authorList>
    </citation>
    <scope>NUCLEOTIDE SEQUENCE</scope>
    <source>
        <strain evidence="6">CCC161011</strain>
    </source>
</reference>
<feature type="region of interest" description="Disordered" evidence="3">
    <location>
        <begin position="351"/>
        <end position="383"/>
    </location>
</feature>
<dbReference type="InterPro" id="IPR011989">
    <property type="entry name" value="ARM-like"/>
</dbReference>
<feature type="domain" description="TOG" evidence="5">
    <location>
        <begin position="854"/>
        <end position="1068"/>
    </location>
</feature>
<dbReference type="Gene3D" id="1.25.10.10">
    <property type="entry name" value="Leucine-rich Repeat Variant"/>
    <property type="match status" value="3"/>
</dbReference>
<name>A0A8H7CGA2_9AGAR</name>
<dbReference type="OrthoDB" id="3053026at2759"/>
<dbReference type="InterPro" id="IPR002110">
    <property type="entry name" value="Ankyrin_rpt"/>
</dbReference>
<dbReference type="SMART" id="SM01349">
    <property type="entry name" value="TOG"/>
    <property type="match status" value="2"/>
</dbReference>
<dbReference type="InterPro" id="IPR000225">
    <property type="entry name" value="Armadillo"/>
</dbReference>
<dbReference type="InterPro" id="IPR034085">
    <property type="entry name" value="TOG"/>
</dbReference>
<sequence>MEALCNIPPNPDISGIGVRAAIYAQNLLCFAPVVAHLWDGNVSADEMRGVKDQSIGMLAIAFAILISCIIEATASVPRVTSFHAAVILDLSWMNNTSTWIWFLLYAHHITKPEKEKEGEHSKERKPIPAVWSAWTDVLLFPLRRLMTGTGKAGPSLPDGTVDAEKGTSDGKGHTHGSAGMDIWQREHEGERSTAVQRVWYLVSQEPVLTLGSIHLSVMGALGLWLWSDRSKFGTDIGDCDPFLTIVGGTVPSSSPGLRVFSLAIYTLLVIPGLNLVLPFLFFLALHITYNTSRLRHPHFWRRLRDPVDLIRRIPRIDFHGIVRRTASALRGIPKSTSALFRRSRGSFRDVESGTLSADVPSEGSLIPLDSPPHNQATQAGNTPTQSSLNHTAFFIVGLVCLAFINIIQLVDIEITLLRNKPYQAGEEDEWGFGQVIALLLLMVPLRDFVTSIEDIREKVKKRKVDKEKIRKAFNDHLQQAVNNDTFDGHDFKGLIEQGADPKVELDDAFRFPTLLQFAAYKGNEVLVQYLIERGVEDTGGGAFHWAARHNQIKTACLLAEGRNTSDRAETVHRAIPLVVELLKHSDSDVCQAAIECLSGLGAEVDLIRPVISLVMELLKDSDLDIRRAAIKCLSGLGEQGMRLHLIQPAIPLVMELLKDSDSAIRQDAIKCLSGLGEQGMCLDLIRPAIPLVVELLKDSDFNVRQAAIGCISGFGEQVDLIELTIPLAVELLKDSDSCVRQAAIECLSGLIAQVDLIRPAIPLVLELLEDSDSYVRRAAIRFLSGLGAQMDLIQPAIPLAMELLKDSDSCVRQATIECLSSLGELGEQAIPLVMELLKDSDFHVRRAAIECLSGLGDQVDLIRPAISLVMELLKYSDSHIRWAAIECLSGLGKQVDLIRPAIPLVMELLNDSDSDVRRAVIKCLSGLEEQGMLDLIRPAIPFVVELLKDSDSYICQAAIECLSGLREQVDLIQPAIPLVVELLKNKDFHVCQAAIQFLSGLGAQADLIRPLIPLVMELLKDPDFYVRRAAIECLSGLRSQVDLIQPAIPLVVELLEDSHSDIRRAAIECLSGPREHGMCCLVHLKSYSMLRPPHSGLDPASDSLSREIAEGFR</sequence>
<keyword evidence="4" id="KW-0472">Membrane</keyword>
<dbReference type="AlphaFoldDB" id="A0A8H7CGA2"/>
<gene>
    <name evidence="6" type="ORF">MVEN_02176300</name>
</gene>
<dbReference type="Pfam" id="PF13646">
    <property type="entry name" value="HEAT_2"/>
    <property type="match status" value="2"/>
</dbReference>
<feature type="compositionally biased region" description="Polar residues" evidence="3">
    <location>
        <begin position="372"/>
        <end position="383"/>
    </location>
</feature>
<dbReference type="SUPFAM" id="SSF48371">
    <property type="entry name" value="ARM repeat"/>
    <property type="match status" value="1"/>
</dbReference>
<keyword evidence="4" id="KW-0812">Transmembrane</keyword>
<dbReference type="Proteomes" id="UP000620124">
    <property type="component" value="Unassembled WGS sequence"/>
</dbReference>